<dbReference type="Pfam" id="PF19781">
    <property type="entry name" value="DUF6266"/>
    <property type="match status" value="1"/>
</dbReference>
<accession>A0AAJ5W492</accession>
<proteinExistence type="predicted"/>
<name>A0AAJ5W492_9SPHI</name>
<sequence length="212" mass="23916">MGILKNGIMGNYRGRIGNLVFYVLNGKTVVRTIGKTTKPPTELQLKCRQEMSVVSSFLKHITEFINVGFNLMAKYNNKHPFNMALSYNRKYALQGRYPDIGVNFKKVLVTEGSVLNAIDPFIESIPEGLKFSWSCPDSLNWSRPNDNVMLLAYFPVLQKAEYVLYGAKRSAGSDILSLPADLLNEYMEVYISFVAEDRRGIANSTYLGSFND</sequence>
<gene>
    <name evidence="1" type="ORF">P0Y49_13350</name>
</gene>
<dbReference type="InterPro" id="IPR046233">
    <property type="entry name" value="DUF6266"/>
</dbReference>
<protein>
    <submittedName>
        <fullName evidence="1">DUF6266 family protein</fullName>
    </submittedName>
</protein>
<dbReference type="AlphaFoldDB" id="A0AAJ5W492"/>
<evidence type="ECO:0000313" key="1">
    <source>
        <dbReference type="EMBL" id="WEK17784.1"/>
    </source>
</evidence>
<dbReference type="Proteomes" id="UP001214530">
    <property type="component" value="Chromosome"/>
</dbReference>
<dbReference type="EMBL" id="CP119313">
    <property type="protein sequence ID" value="WEK17784.1"/>
    <property type="molecule type" value="Genomic_DNA"/>
</dbReference>
<organism evidence="1 2">
    <name type="scientific">Candidatus Pedobacter colombiensis</name>
    <dbReference type="NCBI Taxonomy" id="3121371"/>
    <lineage>
        <taxon>Bacteria</taxon>
        <taxon>Pseudomonadati</taxon>
        <taxon>Bacteroidota</taxon>
        <taxon>Sphingobacteriia</taxon>
        <taxon>Sphingobacteriales</taxon>
        <taxon>Sphingobacteriaceae</taxon>
        <taxon>Pedobacter</taxon>
    </lineage>
</organism>
<reference evidence="1" key="1">
    <citation type="submission" date="2023-03" db="EMBL/GenBank/DDBJ databases">
        <title>Andean soil-derived lignocellulolytic bacterial consortium as a source of novel taxa and putative plastic-active enzymes.</title>
        <authorList>
            <person name="Diaz-Garcia L."/>
            <person name="Chuvochina M."/>
            <person name="Feuerriegel G."/>
            <person name="Bunk B."/>
            <person name="Sproer C."/>
            <person name="Streit W.R."/>
            <person name="Rodriguez L.M."/>
            <person name="Overmann J."/>
            <person name="Jimenez D.J."/>
        </authorList>
    </citation>
    <scope>NUCLEOTIDE SEQUENCE</scope>
    <source>
        <strain evidence="1">MAG 3858</strain>
    </source>
</reference>
<evidence type="ECO:0000313" key="2">
    <source>
        <dbReference type="Proteomes" id="UP001214530"/>
    </source>
</evidence>